<dbReference type="PRINTS" id="PR00598">
    <property type="entry name" value="HTHMARR"/>
</dbReference>
<dbReference type="PANTHER" id="PTHR33164:SF43">
    <property type="entry name" value="HTH-TYPE TRANSCRIPTIONAL REPRESSOR YETL"/>
    <property type="match status" value="1"/>
</dbReference>
<proteinExistence type="predicted"/>
<dbReference type="InterPro" id="IPR023187">
    <property type="entry name" value="Tscrpt_reg_MarR-type_CS"/>
</dbReference>
<feature type="domain" description="HTH marR-type" evidence="4">
    <location>
        <begin position="8"/>
        <end position="138"/>
    </location>
</feature>
<evidence type="ECO:0000313" key="5">
    <source>
        <dbReference type="EMBL" id="ANC67836.1"/>
    </source>
</evidence>
<dbReference type="InterPro" id="IPR036388">
    <property type="entry name" value="WH-like_DNA-bd_sf"/>
</dbReference>
<dbReference type="InterPro" id="IPR039422">
    <property type="entry name" value="MarR/SlyA-like"/>
</dbReference>
<dbReference type="PANTHER" id="PTHR33164">
    <property type="entry name" value="TRANSCRIPTIONAL REGULATOR, MARR FAMILY"/>
    <property type="match status" value="1"/>
</dbReference>
<dbReference type="SMART" id="SM00347">
    <property type="entry name" value="HTH_MARR"/>
    <property type="match status" value="1"/>
</dbReference>
<name>A0A168S3I3_ANCNO</name>
<dbReference type="InterPro" id="IPR000835">
    <property type="entry name" value="HTH_MarR-typ"/>
</dbReference>
<geneLocation type="plasmid" evidence="5">
    <name>pDCA</name>
</geneLocation>
<dbReference type="EMBL" id="KU922118">
    <property type="protein sequence ID" value="ANC67836.1"/>
    <property type="molecule type" value="Genomic_DNA"/>
</dbReference>
<dbReference type="Gene3D" id="1.10.10.10">
    <property type="entry name" value="Winged helix-like DNA-binding domain superfamily/Winged helix DNA-binding domain"/>
    <property type="match status" value="1"/>
</dbReference>
<keyword evidence="3" id="KW-0804">Transcription</keyword>
<dbReference type="Pfam" id="PF01047">
    <property type="entry name" value="MarR"/>
    <property type="match status" value="1"/>
</dbReference>
<keyword evidence="2" id="KW-0238">DNA-binding</keyword>
<organism evidence="5">
    <name type="scientific">Ancylobacter novellus</name>
    <name type="common">Thiobacillus novellus</name>
    <dbReference type="NCBI Taxonomy" id="921"/>
    <lineage>
        <taxon>Bacteria</taxon>
        <taxon>Pseudomonadati</taxon>
        <taxon>Pseudomonadota</taxon>
        <taxon>Alphaproteobacteria</taxon>
        <taxon>Hyphomicrobiales</taxon>
        <taxon>Xanthobacteraceae</taxon>
        <taxon>Ancylobacter</taxon>
    </lineage>
</organism>
<dbReference type="PROSITE" id="PS01117">
    <property type="entry name" value="HTH_MARR_1"/>
    <property type="match status" value="1"/>
</dbReference>
<dbReference type="GO" id="GO:0006950">
    <property type="term" value="P:response to stress"/>
    <property type="evidence" value="ECO:0007669"/>
    <property type="project" value="TreeGrafter"/>
</dbReference>
<keyword evidence="1" id="KW-0805">Transcription regulation</keyword>
<dbReference type="PROSITE" id="PS50995">
    <property type="entry name" value="HTH_MARR_2"/>
    <property type="match status" value="1"/>
</dbReference>
<evidence type="ECO:0000256" key="1">
    <source>
        <dbReference type="ARBA" id="ARBA00023015"/>
    </source>
</evidence>
<dbReference type="RefSeq" id="WP_126281609.1">
    <property type="nucleotide sequence ID" value="NZ_KU922118.1"/>
</dbReference>
<reference evidence="5" key="1">
    <citation type="submission" date="2016-03" db="EMBL/GenBank/DDBJ databases">
        <authorList>
            <person name="Munro J.E."/>
            <person name="Coleman N.V."/>
        </authorList>
    </citation>
    <scope>NUCLEOTIDE SEQUENCE</scope>
    <source>
        <strain evidence="5">EL1</strain>
        <plasmid evidence="5">pDCA</plasmid>
    </source>
</reference>
<dbReference type="AlphaFoldDB" id="A0A168S3I3"/>
<dbReference type="GO" id="GO:0003700">
    <property type="term" value="F:DNA-binding transcription factor activity"/>
    <property type="evidence" value="ECO:0007669"/>
    <property type="project" value="InterPro"/>
</dbReference>
<dbReference type="SUPFAM" id="SSF46785">
    <property type="entry name" value="Winged helix' DNA-binding domain"/>
    <property type="match status" value="1"/>
</dbReference>
<sequence>MDISKHPNECIFHLLTRAARRGGRAFKAAIDDLGLTAVQGRVLNLLWVMGDARATELGEQVELDSATITGVLDRLAVLGLIERRQDENDRRVARIFLTPAGNELGKKINDRVVPANEAFLDGMTENEVAALKKFLKQL</sequence>
<accession>A0A168S3I3</accession>
<protein>
    <submittedName>
        <fullName evidence="5">MarR family transcriptional regulator</fullName>
    </submittedName>
</protein>
<dbReference type="GO" id="GO:0003677">
    <property type="term" value="F:DNA binding"/>
    <property type="evidence" value="ECO:0007669"/>
    <property type="project" value="UniProtKB-KW"/>
</dbReference>
<gene>
    <name evidence="5" type="primary">marR</name>
</gene>
<evidence type="ECO:0000259" key="4">
    <source>
        <dbReference type="PROSITE" id="PS50995"/>
    </source>
</evidence>
<evidence type="ECO:0000256" key="3">
    <source>
        <dbReference type="ARBA" id="ARBA00023163"/>
    </source>
</evidence>
<dbReference type="InterPro" id="IPR036390">
    <property type="entry name" value="WH_DNA-bd_sf"/>
</dbReference>
<keyword evidence="5" id="KW-0614">Plasmid</keyword>
<evidence type="ECO:0000256" key="2">
    <source>
        <dbReference type="ARBA" id="ARBA00023125"/>
    </source>
</evidence>